<evidence type="ECO:0000313" key="2">
    <source>
        <dbReference type="EMBL" id="KAH8067660.1"/>
    </source>
</evidence>
<evidence type="ECO:0000256" key="1">
    <source>
        <dbReference type="SAM" id="MobiDB-lite"/>
    </source>
</evidence>
<feature type="region of interest" description="Disordered" evidence="1">
    <location>
        <begin position="1"/>
        <end position="59"/>
    </location>
</feature>
<feature type="non-terminal residue" evidence="2">
    <location>
        <position position="544"/>
    </location>
</feature>
<comment type="caution">
    <text evidence="2">The sequence shown here is derived from an EMBL/GenBank/DDBJ whole genome shotgun (WGS) entry which is preliminary data.</text>
</comment>
<proteinExistence type="predicted"/>
<feature type="compositionally biased region" description="Basic residues" evidence="1">
    <location>
        <begin position="29"/>
        <end position="39"/>
    </location>
</feature>
<sequence>IPQTPSRAAAKARQNTPHPVKSAQSTASKYRRGPSRHSLRIFSDDSMEEAPRLSARAKGKAKAVEIFSSDDNMDVSVDETTDLISKVALKTPVSNKKAMRRNYEHSRGRDSPMYSTGGDDDEWSMREPGDNLPAPLKSAKKKVTVMTPPSPSPEKKIKAKSYSRKRRASTSEENDDNVPEEKVHATPSKIKKTSERQNRNHSSSKARSKLRRTLRWRSLVLRLANNLQPSKSKKTLPPADQIFLSDEEKQPSFDLKVKGVQSKLKKAFPREAVGDPNENPWVLFRHKDTNEPYYPFDCVALKQFAEDRRLKDAGSDQMLQKMQKLKTCQIIGMEKPEALDIIFMEAYLDTNRTPPMFKIQSIMTWGRFSDILVNMAHCQLVHLSARNSNSGKQEAQIYRLMDNREELTQANVLFGFVLSSSLTEVSGNSFNSMKHKSITVLPEGMQSFRWINALRFVFRNYEFKCYTNNGGLQRGQERILQHPSVSGIRTRKMPGSTSSGSAPQLQYREGSKSGSPGMYYPDNHIRNLIKPTVKGRVGMRPTDQ</sequence>
<feature type="non-terminal residue" evidence="2">
    <location>
        <position position="1"/>
    </location>
</feature>
<dbReference type="AlphaFoldDB" id="A0A8K0UEK0"/>
<feature type="region of interest" description="Disordered" evidence="1">
    <location>
        <begin position="483"/>
        <end position="523"/>
    </location>
</feature>
<dbReference type="Proteomes" id="UP000813824">
    <property type="component" value="Unassembled WGS sequence"/>
</dbReference>
<feature type="compositionally biased region" description="Basic residues" evidence="1">
    <location>
        <begin position="157"/>
        <end position="168"/>
    </location>
</feature>
<feature type="region of interest" description="Disordered" evidence="1">
    <location>
        <begin position="91"/>
        <end position="210"/>
    </location>
</feature>
<gene>
    <name evidence="2" type="ORF">BXZ70DRAFT_911754</name>
</gene>
<keyword evidence="3" id="KW-1185">Reference proteome</keyword>
<feature type="compositionally biased region" description="Basic and acidic residues" evidence="1">
    <location>
        <begin position="101"/>
        <end position="110"/>
    </location>
</feature>
<reference evidence="2" key="1">
    <citation type="journal article" date="2021" name="New Phytol.">
        <title>Evolutionary innovations through gain and loss of genes in the ectomycorrhizal Boletales.</title>
        <authorList>
            <person name="Wu G."/>
            <person name="Miyauchi S."/>
            <person name="Morin E."/>
            <person name="Kuo A."/>
            <person name="Drula E."/>
            <person name="Varga T."/>
            <person name="Kohler A."/>
            <person name="Feng B."/>
            <person name="Cao Y."/>
            <person name="Lipzen A."/>
            <person name="Daum C."/>
            <person name="Hundley H."/>
            <person name="Pangilinan J."/>
            <person name="Johnson J."/>
            <person name="Barry K."/>
            <person name="LaButti K."/>
            <person name="Ng V."/>
            <person name="Ahrendt S."/>
            <person name="Min B."/>
            <person name="Choi I.G."/>
            <person name="Park H."/>
            <person name="Plett J.M."/>
            <person name="Magnuson J."/>
            <person name="Spatafora J.W."/>
            <person name="Nagy L.G."/>
            <person name="Henrissat B."/>
            <person name="Grigoriev I.V."/>
            <person name="Yang Z.L."/>
            <person name="Xu J."/>
            <person name="Martin F.M."/>
        </authorList>
    </citation>
    <scope>NUCLEOTIDE SEQUENCE</scope>
    <source>
        <strain evidence="2">KKN 215</strain>
    </source>
</reference>
<evidence type="ECO:0000313" key="3">
    <source>
        <dbReference type="Proteomes" id="UP000813824"/>
    </source>
</evidence>
<accession>A0A8K0UEK0</accession>
<feature type="compositionally biased region" description="Polar residues" evidence="1">
    <location>
        <begin position="495"/>
        <end position="504"/>
    </location>
</feature>
<dbReference type="EMBL" id="JAEVFJ010000110">
    <property type="protein sequence ID" value="KAH8067660.1"/>
    <property type="molecule type" value="Genomic_DNA"/>
</dbReference>
<feature type="compositionally biased region" description="Polar residues" evidence="1">
    <location>
        <begin position="13"/>
        <end position="28"/>
    </location>
</feature>
<name>A0A8K0UEK0_9AGAR</name>
<dbReference type="OrthoDB" id="3332407at2759"/>
<protein>
    <submittedName>
        <fullName evidence="2">Uncharacterized protein</fullName>
    </submittedName>
</protein>
<organism evidence="2 3">
    <name type="scientific">Cristinia sonorae</name>
    <dbReference type="NCBI Taxonomy" id="1940300"/>
    <lineage>
        <taxon>Eukaryota</taxon>
        <taxon>Fungi</taxon>
        <taxon>Dikarya</taxon>
        <taxon>Basidiomycota</taxon>
        <taxon>Agaricomycotina</taxon>
        <taxon>Agaricomycetes</taxon>
        <taxon>Agaricomycetidae</taxon>
        <taxon>Agaricales</taxon>
        <taxon>Pleurotineae</taxon>
        <taxon>Stephanosporaceae</taxon>
        <taxon>Cristinia</taxon>
    </lineage>
</organism>